<dbReference type="AlphaFoldDB" id="A0A3M0AAM8"/>
<dbReference type="PANTHER" id="PTHR32248:SF4">
    <property type="entry name" value="RNA POLYMERASE SIGMA-54 FACTOR"/>
    <property type="match status" value="1"/>
</dbReference>
<feature type="compositionally biased region" description="Basic and acidic residues" evidence="11">
    <location>
        <begin position="83"/>
        <end position="92"/>
    </location>
</feature>
<sequence>MKQSLQLKTSLKMTMTPQLQLAVKVLQLSTLDLQAEIQDTLDRNPLLDVEDSSPALPSESNSLSNEQRDDNSPDSYQLTESASEPKWEKDIPSDMPVDSQWDDVYSGGPAKAAPENDFDFLANRSQDASLQDHLSFQLAMKPLSIRDRLIGDYLIDSINSNGWLTAELASIADDLNRHEETDDNEFEIDEVEAILHLIQSFDPIGVGARDLGECIALQLSEMDPKHPTVARAIIIASNHMPAILKQDFKKLAKLLKCSEGELELSIDLIQQQNPHPGDSFSESDSEYVIPDVLVSLRKDLWHVEINPDVAPRLCVNREYSALIKRGDASDDNKFLRENLQQAQWFIKSVESRFDTLFNVASAIVERQRAFFDYGPEAMKPMVLADVAEELGLAESTISRATAGKYMLTPRGVFELKYFFSSHVSSDSGDTTSATAIKAFIKKLVESEPPNKPLSDAKLMALLEADGVKVARRTVAKYREAIGIAPSSQRKRLK</sequence>
<dbReference type="RefSeq" id="WP_121877201.1">
    <property type="nucleotide sequence ID" value="NZ_REFJ01000004.1"/>
</dbReference>
<dbReference type="PROSITE" id="PS00718">
    <property type="entry name" value="SIGMA54_2"/>
    <property type="match status" value="1"/>
</dbReference>
<comment type="similarity">
    <text evidence="1 10">Belongs to the sigma-54 factor family.</text>
</comment>
<comment type="caution">
    <text evidence="14">The sequence shown here is derived from an EMBL/GenBank/DDBJ whole genome shotgun (WGS) entry which is preliminary data.</text>
</comment>
<evidence type="ECO:0000256" key="10">
    <source>
        <dbReference type="PIRNR" id="PIRNR000774"/>
    </source>
</evidence>
<evidence type="ECO:0000256" key="1">
    <source>
        <dbReference type="ARBA" id="ARBA00008798"/>
    </source>
</evidence>
<accession>A0A3M0AAM8</accession>
<dbReference type="GO" id="GO:0006352">
    <property type="term" value="P:DNA-templated transcription initiation"/>
    <property type="evidence" value="ECO:0007669"/>
    <property type="project" value="InterPro"/>
</dbReference>
<keyword evidence="7 10" id="KW-0731">Sigma factor</keyword>
<dbReference type="GO" id="GO:0000428">
    <property type="term" value="C:DNA-directed RNA polymerase complex"/>
    <property type="evidence" value="ECO:0007669"/>
    <property type="project" value="UniProtKB-KW"/>
</dbReference>
<dbReference type="NCBIfam" id="NF004595">
    <property type="entry name" value="PRK05932.1-2"/>
    <property type="match status" value="1"/>
</dbReference>
<comment type="function">
    <text evidence="10">Sigma factors are initiation factors that promote the attachment of RNA polymerase to specific initiation sites and are then released.</text>
</comment>
<dbReference type="InterPro" id="IPR007634">
    <property type="entry name" value="RNA_pol_sigma_54_DNA-bd"/>
</dbReference>
<dbReference type="Gene3D" id="1.10.10.1330">
    <property type="entry name" value="RNA polymerase sigma-54 factor, core-binding domain"/>
    <property type="match status" value="1"/>
</dbReference>
<evidence type="ECO:0000256" key="8">
    <source>
        <dbReference type="ARBA" id="ARBA00023125"/>
    </source>
</evidence>
<dbReference type="Pfam" id="PF00309">
    <property type="entry name" value="Sigma54_AID"/>
    <property type="match status" value="1"/>
</dbReference>
<dbReference type="GO" id="GO:0003677">
    <property type="term" value="F:DNA binding"/>
    <property type="evidence" value="ECO:0007669"/>
    <property type="project" value="UniProtKB-KW"/>
</dbReference>
<dbReference type="PRINTS" id="PR00045">
    <property type="entry name" value="SIGMA54FCT"/>
</dbReference>
<feature type="domain" description="RNA polymerase sigma factor 54 DNA-binding" evidence="12">
    <location>
        <begin position="333"/>
        <end position="491"/>
    </location>
</feature>
<evidence type="ECO:0000256" key="5">
    <source>
        <dbReference type="ARBA" id="ARBA00022695"/>
    </source>
</evidence>
<dbReference type="GO" id="GO:0001216">
    <property type="term" value="F:DNA-binding transcription activator activity"/>
    <property type="evidence" value="ECO:0007669"/>
    <property type="project" value="InterPro"/>
</dbReference>
<keyword evidence="6 10" id="KW-0805">Transcription regulation</keyword>
<dbReference type="Pfam" id="PF04963">
    <property type="entry name" value="Sigma54_CBD"/>
    <property type="match status" value="1"/>
</dbReference>
<dbReference type="Proteomes" id="UP000267187">
    <property type="component" value="Unassembled WGS sequence"/>
</dbReference>
<dbReference type="OrthoDB" id="9814402at2"/>
<gene>
    <name evidence="14" type="ORF">DFR27_1886</name>
</gene>
<keyword evidence="15" id="KW-1185">Reference proteome</keyword>
<keyword evidence="8 10" id="KW-0238">DNA-binding</keyword>
<dbReference type="NCBIfam" id="NF009118">
    <property type="entry name" value="PRK12469.1"/>
    <property type="match status" value="1"/>
</dbReference>
<keyword evidence="5 10" id="KW-0548">Nucleotidyltransferase</keyword>
<reference evidence="14 15" key="1">
    <citation type="submission" date="2018-10" db="EMBL/GenBank/DDBJ databases">
        <title>Genomic Encyclopedia of Type Strains, Phase IV (KMG-IV): sequencing the most valuable type-strain genomes for metagenomic binning, comparative biology and taxonomic classification.</title>
        <authorList>
            <person name="Goeker M."/>
        </authorList>
    </citation>
    <scope>NUCLEOTIDE SEQUENCE [LARGE SCALE GENOMIC DNA]</scope>
    <source>
        <strain evidence="14 15">DSM 25080</strain>
    </source>
</reference>
<dbReference type="PROSITE" id="PS50044">
    <property type="entry name" value="SIGMA54_3"/>
    <property type="match status" value="1"/>
</dbReference>
<evidence type="ECO:0000256" key="9">
    <source>
        <dbReference type="ARBA" id="ARBA00023163"/>
    </source>
</evidence>
<evidence type="ECO:0000256" key="2">
    <source>
        <dbReference type="ARBA" id="ARBA00019942"/>
    </source>
</evidence>
<feature type="compositionally biased region" description="Polar residues" evidence="11">
    <location>
        <begin position="73"/>
        <end position="82"/>
    </location>
</feature>
<dbReference type="PANTHER" id="PTHR32248">
    <property type="entry name" value="RNA POLYMERASE SIGMA-54 FACTOR"/>
    <property type="match status" value="1"/>
</dbReference>
<name>A0A3M0AAM8_9GAMM</name>
<dbReference type="InterPro" id="IPR007046">
    <property type="entry name" value="RNA_pol_sigma_54_core-bd"/>
</dbReference>
<evidence type="ECO:0000259" key="13">
    <source>
        <dbReference type="Pfam" id="PF04963"/>
    </source>
</evidence>
<proteinExistence type="inferred from homology"/>
<evidence type="ECO:0000313" key="14">
    <source>
        <dbReference type="EMBL" id="RMA79445.1"/>
    </source>
</evidence>
<evidence type="ECO:0000256" key="6">
    <source>
        <dbReference type="ARBA" id="ARBA00023015"/>
    </source>
</evidence>
<dbReference type="EMBL" id="REFJ01000004">
    <property type="protein sequence ID" value="RMA79445.1"/>
    <property type="molecule type" value="Genomic_DNA"/>
</dbReference>
<dbReference type="InterPro" id="IPR038709">
    <property type="entry name" value="RpoN_core-bd_sf"/>
</dbReference>
<dbReference type="GO" id="GO:0016987">
    <property type="term" value="F:sigma factor activity"/>
    <property type="evidence" value="ECO:0007669"/>
    <property type="project" value="UniProtKB-KW"/>
</dbReference>
<dbReference type="NCBIfam" id="TIGR02395">
    <property type="entry name" value="rpoN_sigma"/>
    <property type="match status" value="1"/>
</dbReference>
<dbReference type="Gene3D" id="1.10.10.60">
    <property type="entry name" value="Homeodomain-like"/>
    <property type="match status" value="1"/>
</dbReference>
<evidence type="ECO:0000313" key="15">
    <source>
        <dbReference type="Proteomes" id="UP000267187"/>
    </source>
</evidence>
<dbReference type="InterPro" id="IPR000394">
    <property type="entry name" value="RNA_pol_sigma_54"/>
</dbReference>
<keyword evidence="9 10" id="KW-0804">Transcription</keyword>
<dbReference type="Pfam" id="PF04552">
    <property type="entry name" value="Sigma54_DBD"/>
    <property type="match status" value="1"/>
</dbReference>
<evidence type="ECO:0000259" key="12">
    <source>
        <dbReference type="Pfam" id="PF04552"/>
    </source>
</evidence>
<evidence type="ECO:0000256" key="3">
    <source>
        <dbReference type="ARBA" id="ARBA00022478"/>
    </source>
</evidence>
<dbReference type="PIRSF" id="PIRSF000774">
    <property type="entry name" value="RpoN"/>
    <property type="match status" value="1"/>
</dbReference>
<protein>
    <recommendedName>
        <fullName evidence="2 10">RNA polymerase sigma-54 factor</fullName>
    </recommendedName>
</protein>
<evidence type="ECO:0000256" key="7">
    <source>
        <dbReference type="ARBA" id="ARBA00023082"/>
    </source>
</evidence>
<keyword evidence="4 10" id="KW-0808">Transferase</keyword>
<dbReference type="GO" id="GO:0016779">
    <property type="term" value="F:nucleotidyltransferase activity"/>
    <property type="evidence" value="ECO:0007669"/>
    <property type="project" value="UniProtKB-KW"/>
</dbReference>
<feature type="region of interest" description="Disordered" evidence="11">
    <location>
        <begin position="43"/>
        <end position="109"/>
    </location>
</feature>
<evidence type="ECO:0000256" key="4">
    <source>
        <dbReference type="ARBA" id="ARBA00022679"/>
    </source>
</evidence>
<keyword evidence="3 10" id="KW-0240">DNA-directed RNA polymerase</keyword>
<evidence type="ECO:0000256" key="11">
    <source>
        <dbReference type="SAM" id="MobiDB-lite"/>
    </source>
</evidence>
<feature type="domain" description="RNA polymerase sigma factor 54 core-binding" evidence="13">
    <location>
        <begin position="123"/>
        <end position="319"/>
    </location>
</feature>
<organism evidence="14 15">
    <name type="scientific">Umboniibacter marinipuniceus</name>
    <dbReference type="NCBI Taxonomy" id="569599"/>
    <lineage>
        <taxon>Bacteria</taxon>
        <taxon>Pseudomonadati</taxon>
        <taxon>Pseudomonadota</taxon>
        <taxon>Gammaproteobacteria</taxon>
        <taxon>Cellvibrionales</taxon>
        <taxon>Cellvibrionaceae</taxon>
        <taxon>Umboniibacter</taxon>
    </lineage>
</organism>